<evidence type="ECO:0000256" key="1">
    <source>
        <dbReference type="ARBA" id="ARBA00004752"/>
    </source>
</evidence>
<evidence type="ECO:0000313" key="10">
    <source>
        <dbReference type="EMBL" id="NMH64177.1"/>
    </source>
</evidence>
<evidence type="ECO:0000256" key="8">
    <source>
        <dbReference type="SAM" id="SignalP"/>
    </source>
</evidence>
<protein>
    <submittedName>
        <fullName evidence="10">L,D-transpeptidase family protein</fullName>
    </submittedName>
</protein>
<keyword evidence="8" id="KW-0732">Signal</keyword>
<evidence type="ECO:0000256" key="3">
    <source>
        <dbReference type="ARBA" id="ARBA00022679"/>
    </source>
</evidence>
<dbReference type="GO" id="GO:0071555">
    <property type="term" value="P:cell wall organization"/>
    <property type="evidence" value="ECO:0007669"/>
    <property type="project" value="UniProtKB-UniRule"/>
</dbReference>
<evidence type="ECO:0000256" key="5">
    <source>
        <dbReference type="ARBA" id="ARBA00022984"/>
    </source>
</evidence>
<dbReference type="InterPro" id="IPR036366">
    <property type="entry name" value="PGBDSf"/>
</dbReference>
<evidence type="ECO:0000259" key="9">
    <source>
        <dbReference type="PROSITE" id="PS52029"/>
    </source>
</evidence>
<dbReference type="Gene3D" id="2.40.440.10">
    <property type="entry name" value="L,D-transpeptidase catalytic domain-like"/>
    <property type="match status" value="1"/>
</dbReference>
<dbReference type="SUPFAM" id="SSF47090">
    <property type="entry name" value="PGBD-like"/>
    <property type="match status" value="1"/>
</dbReference>
<evidence type="ECO:0000256" key="6">
    <source>
        <dbReference type="ARBA" id="ARBA00023316"/>
    </source>
</evidence>
<organism evidence="10 11">
    <name type="scientific">Shewanella salipaludis</name>
    <dbReference type="NCBI Taxonomy" id="2723052"/>
    <lineage>
        <taxon>Bacteria</taxon>
        <taxon>Pseudomonadati</taxon>
        <taxon>Pseudomonadota</taxon>
        <taxon>Gammaproteobacteria</taxon>
        <taxon>Alteromonadales</taxon>
        <taxon>Shewanellaceae</taxon>
        <taxon>Shewanella</taxon>
    </lineage>
</organism>
<keyword evidence="4 7" id="KW-0133">Cell shape</keyword>
<dbReference type="InterPro" id="IPR036365">
    <property type="entry name" value="PGBD-like_sf"/>
</dbReference>
<dbReference type="PANTHER" id="PTHR41533:SF1">
    <property type="entry name" value="L,D-TRANSPEPTIDASE YCBB-RELATED"/>
    <property type="match status" value="1"/>
</dbReference>
<comment type="caution">
    <text evidence="10">The sequence shown here is derived from an EMBL/GenBank/DDBJ whole genome shotgun (WGS) entry which is preliminary data.</text>
</comment>
<keyword evidence="5 7" id="KW-0573">Peptidoglycan synthesis</keyword>
<dbReference type="Proteomes" id="UP000737113">
    <property type="component" value="Unassembled WGS sequence"/>
</dbReference>
<feature type="signal peptide" evidence="8">
    <location>
        <begin position="1"/>
        <end position="22"/>
    </location>
</feature>
<comment type="pathway">
    <text evidence="1 7">Cell wall biogenesis; peptidoglycan biosynthesis.</text>
</comment>
<accession>A0A972JKB4</accession>
<reference evidence="10" key="1">
    <citation type="submission" date="2020-04" db="EMBL/GenBank/DDBJ databases">
        <title>Description of Shewanella salipaludis sp. nov., isolated from a salt marsh.</title>
        <authorList>
            <person name="Park S."/>
            <person name="Yoon J.-H."/>
        </authorList>
    </citation>
    <scope>NUCLEOTIDE SEQUENCE</scope>
    <source>
        <strain evidence="10">SHSM-M6</strain>
    </source>
</reference>
<dbReference type="SUPFAM" id="SSF141523">
    <property type="entry name" value="L,D-transpeptidase catalytic domain-like"/>
    <property type="match status" value="1"/>
</dbReference>
<feature type="active site" description="Nucleophile" evidence="7">
    <location>
        <position position="379"/>
    </location>
</feature>
<evidence type="ECO:0000256" key="2">
    <source>
        <dbReference type="ARBA" id="ARBA00005992"/>
    </source>
</evidence>
<feature type="domain" description="L,D-TPase catalytic" evidence="9">
    <location>
        <begin position="228"/>
        <end position="415"/>
    </location>
</feature>
<sequence>MKHWAYALCLFLFLMGTCAAQGAGDAARLILKHQLQVLQLAETDAKFAHHFRLLEQGTEAQYLEYVDKIQMDIAGYWHERGVKLAFDTLSPQAGADIRALALEPPAADYLWVSNSIRQLLWLEEHYTWAPIELSGWLKPGDSHRLLAPIAHRLWLLGDLDTEPHEQTYYDAALALGVRHFQSRHGLTPDAVIGPQTLGWLNKTPIQRAELLARNFVEKTQYLAGLGERYLLINIPAFELILVDRRQVALRSKVIVGKPRQPTPQLQSEISNIILNPSWRVPHSILAKELLPQIRRDGDYLSQRRFDVFDYQGNKIIKSPEEWRQQAASKFPYYLVQRPGAKNALGRYKFHFNNSFGVYLHDTPDKRLFERADRALSHGCIRIEKVEELADWFAEHLIKDTRTWHRMRQGSRKTQWFSLNQPLPIYFVYWTAWVDEAHLSQYREDIYRLKEAGSSSRVAANTQAIN</sequence>
<dbReference type="GO" id="GO:0004180">
    <property type="term" value="F:carboxypeptidase activity"/>
    <property type="evidence" value="ECO:0007669"/>
    <property type="project" value="UniProtKB-ARBA"/>
</dbReference>
<dbReference type="Pfam" id="PF01471">
    <property type="entry name" value="PG_binding_1"/>
    <property type="match status" value="1"/>
</dbReference>
<dbReference type="AlphaFoldDB" id="A0A972JKB4"/>
<keyword evidence="3" id="KW-0808">Transferase</keyword>
<feature type="active site" description="Proton donor/acceptor" evidence="7">
    <location>
        <position position="360"/>
    </location>
</feature>
<keyword evidence="6 7" id="KW-0961">Cell wall biogenesis/degradation</keyword>
<keyword evidence="11" id="KW-1185">Reference proteome</keyword>
<dbReference type="RefSeq" id="WP_169562872.1">
    <property type="nucleotide sequence ID" value="NZ_JAAXYH010000002.1"/>
</dbReference>
<evidence type="ECO:0000256" key="7">
    <source>
        <dbReference type="PROSITE-ProRule" id="PRU01373"/>
    </source>
</evidence>
<dbReference type="GO" id="GO:0009252">
    <property type="term" value="P:peptidoglycan biosynthetic process"/>
    <property type="evidence" value="ECO:0007669"/>
    <property type="project" value="UniProtKB-KW"/>
</dbReference>
<dbReference type="InterPro" id="IPR052905">
    <property type="entry name" value="LD-transpeptidase_YkuD-like"/>
</dbReference>
<comment type="similarity">
    <text evidence="2">Belongs to the YkuD family.</text>
</comment>
<dbReference type="Gene3D" id="1.10.101.10">
    <property type="entry name" value="PGBD-like superfamily/PGBD"/>
    <property type="match status" value="1"/>
</dbReference>
<dbReference type="EMBL" id="JAAXYH010000002">
    <property type="protein sequence ID" value="NMH64177.1"/>
    <property type="molecule type" value="Genomic_DNA"/>
</dbReference>
<evidence type="ECO:0000313" key="11">
    <source>
        <dbReference type="Proteomes" id="UP000737113"/>
    </source>
</evidence>
<dbReference type="InterPro" id="IPR002477">
    <property type="entry name" value="Peptidoglycan-bd-like"/>
</dbReference>
<gene>
    <name evidence="10" type="ORF">HC757_03165</name>
</gene>
<dbReference type="CDD" id="cd16913">
    <property type="entry name" value="YkuD_like"/>
    <property type="match status" value="1"/>
</dbReference>
<dbReference type="PROSITE" id="PS52029">
    <property type="entry name" value="LD_TPASE"/>
    <property type="match status" value="1"/>
</dbReference>
<dbReference type="GO" id="GO:0008360">
    <property type="term" value="P:regulation of cell shape"/>
    <property type="evidence" value="ECO:0007669"/>
    <property type="project" value="UniProtKB-UniRule"/>
</dbReference>
<feature type="chain" id="PRO_5037173359" evidence="8">
    <location>
        <begin position="23"/>
        <end position="465"/>
    </location>
</feature>
<evidence type="ECO:0000256" key="4">
    <source>
        <dbReference type="ARBA" id="ARBA00022960"/>
    </source>
</evidence>
<dbReference type="InterPro" id="IPR005490">
    <property type="entry name" value="LD_TPept_cat_dom"/>
</dbReference>
<proteinExistence type="inferred from homology"/>
<dbReference type="PANTHER" id="PTHR41533">
    <property type="entry name" value="L,D-TRANSPEPTIDASE HI_1667-RELATED"/>
    <property type="match status" value="1"/>
</dbReference>
<dbReference type="InterPro" id="IPR038063">
    <property type="entry name" value="Transpep_catalytic_dom"/>
</dbReference>
<dbReference type="Pfam" id="PF03734">
    <property type="entry name" value="YkuD"/>
    <property type="match status" value="1"/>
</dbReference>
<dbReference type="GO" id="GO:0016740">
    <property type="term" value="F:transferase activity"/>
    <property type="evidence" value="ECO:0007669"/>
    <property type="project" value="UniProtKB-KW"/>
</dbReference>
<name>A0A972JKB4_9GAMM</name>